<organism evidence="1 2">
    <name type="scientific">Oceanibacterium hippocampi</name>
    <dbReference type="NCBI Taxonomy" id="745714"/>
    <lineage>
        <taxon>Bacteria</taxon>
        <taxon>Pseudomonadati</taxon>
        <taxon>Pseudomonadota</taxon>
        <taxon>Alphaproteobacteria</taxon>
        <taxon>Sneathiellales</taxon>
        <taxon>Sneathiellaceae</taxon>
        <taxon>Oceanibacterium</taxon>
    </lineage>
</organism>
<evidence type="ECO:0000313" key="2">
    <source>
        <dbReference type="Proteomes" id="UP000193200"/>
    </source>
</evidence>
<sequence length="185" mass="20588">MDDIGDFIDAIRRALEGVARDAQQSGSGFEWTSEVKRAVREIVDPAAPCDGENTSGSRYSVYGHKREKADCTGEWLFDLCWLDYVAVPDDEKSCKKYLRAMPLAMESEFGGPEEVCDDFGKLLVARAALKVMVFSDKNQANTGSRFGAMRRQIKAFEGIGPDGEYLLCCWCNDTEDFTFDHVPAA</sequence>
<gene>
    <name evidence="1" type="ORF">OCH7691_01089</name>
</gene>
<dbReference type="InParanoid" id="A0A1Y5S2L8"/>
<dbReference type="OrthoDB" id="6161550at2"/>
<keyword evidence="2" id="KW-1185">Reference proteome</keyword>
<evidence type="ECO:0000313" key="1">
    <source>
        <dbReference type="EMBL" id="SLN30887.1"/>
    </source>
</evidence>
<accession>A0A1Y5S2L8</accession>
<dbReference type="RefSeq" id="WP_085882349.1">
    <property type="nucleotide sequence ID" value="NZ_FWFR01000001.1"/>
</dbReference>
<dbReference type="EMBL" id="FWFR01000001">
    <property type="protein sequence ID" value="SLN30887.1"/>
    <property type="molecule type" value="Genomic_DNA"/>
</dbReference>
<protein>
    <submittedName>
        <fullName evidence="1">Uncharacterized protein</fullName>
    </submittedName>
</protein>
<dbReference type="AlphaFoldDB" id="A0A1Y5S2L8"/>
<reference evidence="1 2" key="1">
    <citation type="submission" date="2017-03" db="EMBL/GenBank/DDBJ databases">
        <authorList>
            <person name="Afonso C.L."/>
            <person name="Miller P.J."/>
            <person name="Scott M.A."/>
            <person name="Spackman E."/>
            <person name="Goraichik I."/>
            <person name="Dimitrov K.M."/>
            <person name="Suarez D.L."/>
            <person name="Swayne D.E."/>
        </authorList>
    </citation>
    <scope>NUCLEOTIDE SEQUENCE [LARGE SCALE GENOMIC DNA]</scope>
    <source>
        <strain evidence="1 2">CECT 7691</strain>
    </source>
</reference>
<name>A0A1Y5S2L8_9PROT</name>
<proteinExistence type="predicted"/>
<dbReference type="Proteomes" id="UP000193200">
    <property type="component" value="Unassembled WGS sequence"/>
</dbReference>